<dbReference type="AlphaFoldDB" id="A0A1F7SJ94"/>
<proteinExistence type="predicted"/>
<reference evidence="1 2" key="1">
    <citation type="journal article" date="2016" name="Nat. Commun.">
        <title>Thousands of microbial genomes shed light on interconnected biogeochemical processes in an aquifer system.</title>
        <authorList>
            <person name="Anantharaman K."/>
            <person name="Brown C.T."/>
            <person name="Hug L.A."/>
            <person name="Sharon I."/>
            <person name="Castelle C.J."/>
            <person name="Probst A.J."/>
            <person name="Thomas B.C."/>
            <person name="Singh A."/>
            <person name="Wilkins M.J."/>
            <person name="Karaoz U."/>
            <person name="Brodie E.L."/>
            <person name="Williams K.H."/>
            <person name="Hubbard S.S."/>
            <person name="Banfield J.F."/>
        </authorList>
    </citation>
    <scope>NUCLEOTIDE SEQUENCE [LARGE SCALE GENOMIC DNA]</scope>
</reference>
<dbReference type="GO" id="GO:0006355">
    <property type="term" value="P:regulation of DNA-templated transcription"/>
    <property type="evidence" value="ECO:0007669"/>
    <property type="project" value="InterPro"/>
</dbReference>
<organism evidence="1 2">
    <name type="scientific">Candidatus Schekmanbacteria bacterium RIFCSPLOWO2_12_FULL_38_15</name>
    <dbReference type="NCBI Taxonomy" id="1817883"/>
    <lineage>
        <taxon>Bacteria</taxon>
        <taxon>Candidatus Schekmaniibacteriota</taxon>
    </lineage>
</organism>
<dbReference type="Proteomes" id="UP000178082">
    <property type="component" value="Unassembled WGS sequence"/>
</dbReference>
<dbReference type="Gene3D" id="1.20.5.780">
    <property type="entry name" value="Single helix bin"/>
    <property type="match status" value="1"/>
</dbReference>
<dbReference type="SUPFAM" id="SSF47598">
    <property type="entry name" value="Ribbon-helix-helix"/>
    <property type="match status" value="1"/>
</dbReference>
<comment type="caution">
    <text evidence="1">The sequence shown here is derived from an EMBL/GenBank/DDBJ whole genome shotgun (WGS) entry which is preliminary data.</text>
</comment>
<gene>
    <name evidence="1" type="ORF">A3G31_07295</name>
</gene>
<sequence length="88" mass="10293">MAKEMSSSVKRPRISVDVDQEIRRRIRLAAAKRDMSVRQYLLHAIESRLEEDLEEHEVRENILALTSKADPVLAELWDNDKDSAYDRL</sequence>
<name>A0A1F7SJ94_9BACT</name>
<evidence type="ECO:0000313" key="2">
    <source>
        <dbReference type="Proteomes" id="UP000178082"/>
    </source>
</evidence>
<accession>A0A1F7SJ94</accession>
<dbReference type="EMBL" id="MGDI01000025">
    <property type="protein sequence ID" value="OGL53308.1"/>
    <property type="molecule type" value="Genomic_DNA"/>
</dbReference>
<evidence type="ECO:0000313" key="1">
    <source>
        <dbReference type="EMBL" id="OGL53308.1"/>
    </source>
</evidence>
<dbReference type="InterPro" id="IPR010985">
    <property type="entry name" value="Ribbon_hlx_hlx"/>
</dbReference>
<protein>
    <recommendedName>
        <fullName evidence="3">Ribbon-helix-helix protein CopG domain-containing protein</fullName>
    </recommendedName>
</protein>
<evidence type="ECO:0008006" key="3">
    <source>
        <dbReference type="Google" id="ProtNLM"/>
    </source>
</evidence>